<evidence type="ECO:0000313" key="3">
    <source>
        <dbReference type="Proteomes" id="UP000221168"/>
    </source>
</evidence>
<organism evidence="2 3">
    <name type="scientific">Zhengella mangrovi</name>
    <dbReference type="NCBI Taxonomy" id="1982044"/>
    <lineage>
        <taxon>Bacteria</taxon>
        <taxon>Pseudomonadati</taxon>
        <taxon>Pseudomonadota</taxon>
        <taxon>Alphaproteobacteria</taxon>
        <taxon>Hyphomicrobiales</taxon>
        <taxon>Notoacmeibacteraceae</taxon>
        <taxon>Zhengella</taxon>
    </lineage>
</organism>
<feature type="transmembrane region" description="Helical" evidence="1">
    <location>
        <begin position="296"/>
        <end position="318"/>
    </location>
</feature>
<dbReference type="Proteomes" id="UP000221168">
    <property type="component" value="Unassembled WGS sequence"/>
</dbReference>
<name>A0A2G1QI51_9HYPH</name>
<dbReference type="AlphaFoldDB" id="A0A2G1QI51"/>
<sequence>MPLFLAARGLAPLFLQDDPVLRAEALVAGARAPDYEREIGRALKEDDPDLAAELANLAEFRAVPLSPALLSQVAAANRFDLMRSAGSVMRGAVFGEMTSPAGTAAAIATDLTSIGDVRDLVREAAAYPDHDPLIVALAGTGLALTAGTIASGGTSVAITGPAKLGAGLLKLARRSGRLTARLSGDLLNLARRAIDSRALAVTARQAGRLDLVAARRSAARVMRPRETRLLGEAAESVGAIAGKEGPRAALAALSVAETSGDLNALRRIASRFKGHFRAVLRLAPEARRGLLRISKLTWRIGELAALVLGWTLGAFALLTRLIRIVFRLFVAGGARLAGVLPA</sequence>
<comment type="caution">
    <text evidence="2">The sequence shown here is derived from an EMBL/GenBank/DDBJ whole genome shotgun (WGS) entry which is preliminary data.</text>
</comment>
<reference evidence="2 3" key="1">
    <citation type="submission" date="2017-10" db="EMBL/GenBank/DDBJ databases">
        <title>Sedimentibacterium mangrovi gen. nov., sp. nov., a novel member of family Phyllobacteriacea isolated from mangrove sediment.</title>
        <authorList>
            <person name="Liao H."/>
            <person name="Tian Y."/>
        </authorList>
    </citation>
    <scope>NUCLEOTIDE SEQUENCE [LARGE SCALE GENOMIC DNA]</scope>
    <source>
        <strain evidence="2 3">X9-2-2</strain>
    </source>
</reference>
<dbReference type="EMBL" id="PDVP01000018">
    <property type="protein sequence ID" value="PHP65159.1"/>
    <property type="molecule type" value="Genomic_DNA"/>
</dbReference>
<accession>A0A2G1QI51</accession>
<evidence type="ECO:0000256" key="1">
    <source>
        <dbReference type="SAM" id="Phobius"/>
    </source>
</evidence>
<evidence type="ECO:0000313" key="2">
    <source>
        <dbReference type="EMBL" id="PHP65159.1"/>
    </source>
</evidence>
<protein>
    <submittedName>
        <fullName evidence="2">Uncharacterized protein</fullName>
    </submittedName>
</protein>
<keyword evidence="3" id="KW-1185">Reference proteome</keyword>
<keyword evidence="1" id="KW-0812">Transmembrane</keyword>
<proteinExistence type="predicted"/>
<gene>
    <name evidence="2" type="ORF">CSC94_20805</name>
</gene>
<keyword evidence="1" id="KW-0472">Membrane</keyword>
<keyword evidence="1" id="KW-1133">Transmembrane helix</keyword>